<keyword evidence="2 3" id="KW-0040">ANK repeat</keyword>
<feature type="chain" id="PRO_5017235313" evidence="4">
    <location>
        <begin position="24"/>
        <end position="206"/>
    </location>
</feature>
<dbReference type="PANTHER" id="PTHR24171:SF8">
    <property type="entry name" value="BRCA1-ASSOCIATED RING DOMAIN PROTEIN 1"/>
    <property type="match status" value="1"/>
</dbReference>
<evidence type="ECO:0000256" key="3">
    <source>
        <dbReference type="PROSITE-ProRule" id="PRU00023"/>
    </source>
</evidence>
<evidence type="ECO:0000256" key="1">
    <source>
        <dbReference type="ARBA" id="ARBA00022737"/>
    </source>
</evidence>
<dbReference type="SUPFAM" id="SSF48403">
    <property type="entry name" value="Ankyrin repeat"/>
    <property type="match status" value="1"/>
</dbReference>
<dbReference type="Pfam" id="PF12796">
    <property type="entry name" value="Ank_2"/>
    <property type="match status" value="1"/>
</dbReference>
<name>A0A397PFG8_9SPHN</name>
<dbReference type="Gene3D" id="1.25.40.20">
    <property type="entry name" value="Ankyrin repeat-containing domain"/>
    <property type="match status" value="1"/>
</dbReference>
<evidence type="ECO:0000256" key="4">
    <source>
        <dbReference type="SAM" id="SignalP"/>
    </source>
</evidence>
<sequence>MAVGFVRIALASALLASATGVHAQLNYSDGYKFLEAVRDAKGQDVTDLLAKPGTTVINSHDRKNGEGALHIVVRRNDPTYVRFLLEHGANPDIRDNQGTTPLMLAVTQNAPACVAALLNPPAGSRRADVNLANGSGETPLIRAVQLRNLDLVRTLLKAGADPDQADHLAGLSARDYARNDSRSPALLQAIETTEQPGRKAVSGPTL</sequence>
<organism evidence="5 6">
    <name type="scientific">Hephaestia caeni</name>
    <dbReference type="NCBI Taxonomy" id="645617"/>
    <lineage>
        <taxon>Bacteria</taxon>
        <taxon>Pseudomonadati</taxon>
        <taxon>Pseudomonadota</taxon>
        <taxon>Alphaproteobacteria</taxon>
        <taxon>Sphingomonadales</taxon>
        <taxon>Sphingomonadaceae</taxon>
        <taxon>Hephaestia</taxon>
    </lineage>
</organism>
<dbReference type="InterPro" id="IPR036770">
    <property type="entry name" value="Ankyrin_rpt-contain_sf"/>
</dbReference>
<dbReference type="OrthoDB" id="7390289at2"/>
<keyword evidence="1" id="KW-0677">Repeat</keyword>
<comment type="caution">
    <text evidence="5">The sequence shown here is derived from an EMBL/GenBank/DDBJ whole genome shotgun (WGS) entry which is preliminary data.</text>
</comment>
<proteinExistence type="predicted"/>
<dbReference type="InterPro" id="IPR002110">
    <property type="entry name" value="Ankyrin_rpt"/>
</dbReference>
<evidence type="ECO:0000313" key="6">
    <source>
        <dbReference type="Proteomes" id="UP000266568"/>
    </source>
</evidence>
<feature type="repeat" description="ANK" evidence="3">
    <location>
        <begin position="135"/>
        <end position="167"/>
    </location>
</feature>
<dbReference type="PANTHER" id="PTHR24171">
    <property type="entry name" value="ANKYRIN REPEAT DOMAIN-CONTAINING PROTEIN 39-RELATED"/>
    <property type="match status" value="1"/>
</dbReference>
<gene>
    <name evidence="5" type="ORF">DFR49_2665</name>
</gene>
<reference evidence="5 6" key="1">
    <citation type="submission" date="2018-08" db="EMBL/GenBank/DDBJ databases">
        <title>Genomic Encyclopedia of Type Strains, Phase IV (KMG-IV): sequencing the most valuable type-strain genomes for metagenomic binning, comparative biology and taxonomic classification.</title>
        <authorList>
            <person name="Goeker M."/>
        </authorList>
    </citation>
    <scope>NUCLEOTIDE SEQUENCE [LARGE SCALE GENOMIC DNA]</scope>
    <source>
        <strain evidence="5 6">DSM 25527</strain>
    </source>
</reference>
<evidence type="ECO:0000313" key="5">
    <source>
        <dbReference type="EMBL" id="RIA44421.1"/>
    </source>
</evidence>
<keyword evidence="6" id="KW-1185">Reference proteome</keyword>
<dbReference type="SMART" id="SM00248">
    <property type="entry name" value="ANK"/>
    <property type="match status" value="3"/>
</dbReference>
<dbReference type="Pfam" id="PF00023">
    <property type="entry name" value="Ank"/>
    <property type="match status" value="1"/>
</dbReference>
<feature type="repeat" description="ANK" evidence="3">
    <location>
        <begin position="64"/>
        <end position="96"/>
    </location>
</feature>
<dbReference type="PROSITE" id="PS50297">
    <property type="entry name" value="ANK_REP_REGION"/>
    <property type="match status" value="2"/>
</dbReference>
<feature type="signal peptide" evidence="4">
    <location>
        <begin position="1"/>
        <end position="23"/>
    </location>
</feature>
<dbReference type="Proteomes" id="UP000266568">
    <property type="component" value="Unassembled WGS sequence"/>
</dbReference>
<dbReference type="GO" id="GO:0004842">
    <property type="term" value="F:ubiquitin-protein transferase activity"/>
    <property type="evidence" value="ECO:0007669"/>
    <property type="project" value="TreeGrafter"/>
</dbReference>
<keyword evidence="4" id="KW-0732">Signal</keyword>
<accession>A0A397PFG8</accession>
<dbReference type="EMBL" id="QXDC01000003">
    <property type="protein sequence ID" value="RIA44421.1"/>
    <property type="molecule type" value="Genomic_DNA"/>
</dbReference>
<dbReference type="GO" id="GO:0085020">
    <property type="term" value="P:protein K6-linked ubiquitination"/>
    <property type="evidence" value="ECO:0007669"/>
    <property type="project" value="TreeGrafter"/>
</dbReference>
<dbReference type="PROSITE" id="PS50088">
    <property type="entry name" value="ANK_REPEAT"/>
    <property type="match status" value="2"/>
</dbReference>
<protein>
    <submittedName>
        <fullName evidence="5">Ankyrin repeat protein</fullName>
    </submittedName>
</protein>
<evidence type="ECO:0000256" key="2">
    <source>
        <dbReference type="ARBA" id="ARBA00023043"/>
    </source>
</evidence>
<dbReference type="AlphaFoldDB" id="A0A397PFG8"/>